<name>A0A0M2HXK5_9MICO</name>
<evidence type="ECO:0000256" key="1">
    <source>
        <dbReference type="SAM" id="Phobius"/>
    </source>
</evidence>
<keyword evidence="3" id="KW-1185">Reference proteome</keyword>
<dbReference type="OrthoDB" id="5003028at2"/>
<feature type="transmembrane region" description="Helical" evidence="1">
    <location>
        <begin position="189"/>
        <end position="210"/>
    </location>
</feature>
<dbReference type="Proteomes" id="UP000033900">
    <property type="component" value="Unassembled WGS sequence"/>
</dbReference>
<reference evidence="2 3" key="1">
    <citation type="submission" date="2015-02" db="EMBL/GenBank/DDBJ databases">
        <title>Draft genome sequences of ten Microbacterium spp. with emphasis on heavy metal contaminated environments.</title>
        <authorList>
            <person name="Corretto E."/>
        </authorList>
    </citation>
    <scope>NUCLEOTIDE SEQUENCE [LARGE SCALE GENOMIC DNA]</scope>
    <source>
        <strain evidence="2 3">SA35</strain>
    </source>
</reference>
<feature type="transmembrane region" description="Helical" evidence="1">
    <location>
        <begin position="156"/>
        <end position="177"/>
    </location>
</feature>
<dbReference type="PATRIC" id="fig|273678.4.peg.270"/>
<sequence>MKATICGLVLLTAAFFAMLITNDLGIVPLLLMLVGGWCLGFAVLNLTFRMRRNGLFLHIAVTVVLCAEGFAMVEFGGPLLAALPEPVGVALVVVQMATITAAGWLLLGLIGRVTDALARRERKNAPTRTTPEWERDPSGDGSFVSVRMVETRMRRLTCAIVAIVVFVSGAGIALLIALDDAVMRVGPKLSIVIMGLVLGLPAYGVLATVLRRRTRDCRIAFGNDEVRVAVGGDTSVVRFADIERLRWRCDSDCARLELRGSDVDLSLFTGLAKPAPGRTAELPALPRRVFTRLEGAGLDVSRSRRGDVVIFSRTVS</sequence>
<feature type="transmembrane region" description="Helical" evidence="1">
    <location>
        <begin position="55"/>
        <end position="75"/>
    </location>
</feature>
<dbReference type="STRING" id="273678.RS84_00276"/>
<evidence type="ECO:0000313" key="3">
    <source>
        <dbReference type="Proteomes" id="UP000033900"/>
    </source>
</evidence>
<proteinExistence type="predicted"/>
<accession>A0A0M2HXK5</accession>
<keyword evidence="1" id="KW-0472">Membrane</keyword>
<organism evidence="2 3">
    <name type="scientific">Microbacterium hydrocarbonoxydans</name>
    <dbReference type="NCBI Taxonomy" id="273678"/>
    <lineage>
        <taxon>Bacteria</taxon>
        <taxon>Bacillati</taxon>
        <taxon>Actinomycetota</taxon>
        <taxon>Actinomycetes</taxon>
        <taxon>Micrococcales</taxon>
        <taxon>Microbacteriaceae</taxon>
        <taxon>Microbacterium</taxon>
    </lineage>
</organism>
<protein>
    <submittedName>
        <fullName evidence="2">Uncharacterized protein</fullName>
    </submittedName>
</protein>
<feature type="transmembrane region" description="Helical" evidence="1">
    <location>
        <begin position="87"/>
        <end position="110"/>
    </location>
</feature>
<dbReference type="EMBL" id="JYJB01000004">
    <property type="protein sequence ID" value="KJL49164.1"/>
    <property type="molecule type" value="Genomic_DNA"/>
</dbReference>
<comment type="caution">
    <text evidence="2">The sequence shown here is derived from an EMBL/GenBank/DDBJ whole genome shotgun (WGS) entry which is preliminary data.</text>
</comment>
<keyword evidence="1" id="KW-1133">Transmembrane helix</keyword>
<feature type="transmembrane region" description="Helical" evidence="1">
    <location>
        <begin position="26"/>
        <end position="48"/>
    </location>
</feature>
<keyword evidence="1" id="KW-0812">Transmembrane</keyword>
<evidence type="ECO:0000313" key="2">
    <source>
        <dbReference type="EMBL" id="KJL49164.1"/>
    </source>
</evidence>
<dbReference type="RefSeq" id="WP_045255966.1">
    <property type="nucleotide sequence ID" value="NZ_JYJB01000004.1"/>
</dbReference>
<gene>
    <name evidence="2" type="ORF">RS84_00276</name>
</gene>
<dbReference type="AlphaFoldDB" id="A0A0M2HXK5"/>